<name>A0A6C2UW02_9BACT</name>
<evidence type="ECO:0000259" key="1">
    <source>
        <dbReference type="Pfam" id="PF01548"/>
    </source>
</evidence>
<organism evidence="2 3">
    <name type="scientific">Pontiella sulfatireligans</name>
    <dbReference type="NCBI Taxonomy" id="2750658"/>
    <lineage>
        <taxon>Bacteria</taxon>
        <taxon>Pseudomonadati</taxon>
        <taxon>Kiritimatiellota</taxon>
        <taxon>Kiritimatiellia</taxon>
        <taxon>Kiritimatiellales</taxon>
        <taxon>Pontiellaceae</taxon>
        <taxon>Pontiella</taxon>
    </lineage>
</organism>
<dbReference type="AlphaFoldDB" id="A0A6C2UW02"/>
<dbReference type="EMBL" id="CAAHFH010000003">
    <property type="protein sequence ID" value="VGO23287.1"/>
    <property type="molecule type" value="Genomic_DNA"/>
</dbReference>
<dbReference type="GO" id="GO:0006313">
    <property type="term" value="P:DNA transposition"/>
    <property type="evidence" value="ECO:0007669"/>
    <property type="project" value="InterPro"/>
</dbReference>
<protein>
    <recommendedName>
        <fullName evidence="1">Transposase IS110-like N-terminal domain-containing protein</fullName>
    </recommendedName>
</protein>
<evidence type="ECO:0000313" key="3">
    <source>
        <dbReference type="Proteomes" id="UP000346198"/>
    </source>
</evidence>
<gene>
    <name evidence="2" type="ORF">SCARR_05394</name>
</gene>
<dbReference type="Pfam" id="PF01548">
    <property type="entry name" value="DEDD_Tnp_IS110"/>
    <property type="match status" value="1"/>
</dbReference>
<proteinExistence type="predicted"/>
<dbReference type="Proteomes" id="UP000346198">
    <property type="component" value="Unassembled WGS sequence"/>
</dbReference>
<keyword evidence="3" id="KW-1185">Reference proteome</keyword>
<dbReference type="InterPro" id="IPR002525">
    <property type="entry name" value="Transp_IS110-like_N"/>
</dbReference>
<dbReference type="GO" id="GO:0003677">
    <property type="term" value="F:DNA binding"/>
    <property type="evidence" value="ECO:0007669"/>
    <property type="project" value="InterPro"/>
</dbReference>
<evidence type="ECO:0000313" key="2">
    <source>
        <dbReference type="EMBL" id="VGO23287.1"/>
    </source>
</evidence>
<dbReference type="GO" id="GO:0004803">
    <property type="term" value="F:transposase activity"/>
    <property type="evidence" value="ECO:0007669"/>
    <property type="project" value="InterPro"/>
</dbReference>
<reference evidence="2 3" key="1">
    <citation type="submission" date="2019-04" db="EMBL/GenBank/DDBJ databases">
        <authorList>
            <person name="Van Vliet M D."/>
        </authorList>
    </citation>
    <scope>NUCLEOTIDE SEQUENCE [LARGE SCALE GENOMIC DNA]</scope>
    <source>
        <strain evidence="2 3">F21</strain>
    </source>
</reference>
<accession>A0A6C2UW02</accession>
<feature type="domain" description="Transposase IS110-like N-terminal" evidence="1">
    <location>
        <begin position="32"/>
        <end position="148"/>
    </location>
</feature>
<sequence>MKNKSIFSRQNQTILKLFEQAGHPRKVLCVVLDYAKITHTALCCNGTGKVVKNPFPVKNNPAGLVLLLETVDKLCRKHQINKEHVFFGGEDCGTFALNMIYSLRDRGFLVVGVNAADAAKQRENHQASTDKLDLLGIANMLINKRGTLAGGSIGVQRAMRKKGSVP</sequence>
<dbReference type="RefSeq" id="WP_136065497.1">
    <property type="nucleotide sequence ID" value="NZ_CAAHFH010000003.1"/>
</dbReference>